<feature type="coiled-coil region" evidence="1">
    <location>
        <begin position="10"/>
        <end position="80"/>
    </location>
</feature>
<protein>
    <submittedName>
        <fullName evidence="2">Uncharacterized protein</fullName>
    </submittedName>
</protein>
<feature type="coiled-coil region" evidence="1">
    <location>
        <begin position="189"/>
        <end position="216"/>
    </location>
</feature>
<keyword evidence="1" id="KW-0175">Coiled coil</keyword>
<organism evidence="2">
    <name type="scientific">viral metagenome</name>
    <dbReference type="NCBI Taxonomy" id="1070528"/>
    <lineage>
        <taxon>unclassified sequences</taxon>
        <taxon>metagenomes</taxon>
        <taxon>organismal metagenomes</taxon>
    </lineage>
</organism>
<evidence type="ECO:0000256" key="1">
    <source>
        <dbReference type="SAM" id="Coils"/>
    </source>
</evidence>
<proteinExistence type="predicted"/>
<accession>A0A6C0LLC8</accession>
<name>A0A6C0LLC8_9ZZZZ</name>
<reference evidence="2" key="1">
    <citation type="journal article" date="2020" name="Nature">
        <title>Giant virus diversity and host interactions through global metagenomics.</title>
        <authorList>
            <person name="Schulz F."/>
            <person name="Roux S."/>
            <person name="Paez-Espino D."/>
            <person name="Jungbluth S."/>
            <person name="Walsh D.A."/>
            <person name="Denef V.J."/>
            <person name="McMahon K.D."/>
            <person name="Konstantinidis K.T."/>
            <person name="Eloe-Fadrosh E.A."/>
            <person name="Kyrpides N.C."/>
            <person name="Woyke T."/>
        </authorList>
    </citation>
    <scope>NUCLEOTIDE SEQUENCE</scope>
    <source>
        <strain evidence="2">GVMAG-M-3300027833-19</strain>
    </source>
</reference>
<sequence length="232" mass="27303">MAQDQFQPFHQKHAERLDAIEKHIKEYKESSPTETSHLKQIIENMKEENTNLRKIISQHNKELEKMNNNISKQVNDHTKRIDESVSIKLTKCMETFNAVNNRITSIEANSSNVGIHTDVVEKAIQKYYTYKKDDIENKLHMLRTNITMSEESLGQFNKLNEEKVQISLDLQKDLTEMVKNMLQTKLDNIMNILNNMNELKINNAIIKQKNEEMLLKDRLEKLNKHIQNTGLW</sequence>
<dbReference type="AlphaFoldDB" id="A0A6C0LLC8"/>
<dbReference type="EMBL" id="MN740509">
    <property type="protein sequence ID" value="QHU30501.1"/>
    <property type="molecule type" value="Genomic_DNA"/>
</dbReference>
<evidence type="ECO:0000313" key="2">
    <source>
        <dbReference type="EMBL" id="QHU30501.1"/>
    </source>
</evidence>